<evidence type="ECO:0000313" key="16">
    <source>
        <dbReference type="Proteomes" id="UP000576082"/>
    </source>
</evidence>
<evidence type="ECO:0000256" key="8">
    <source>
        <dbReference type="ARBA" id="ARBA00022777"/>
    </source>
</evidence>
<dbReference type="Gene3D" id="3.30.450.20">
    <property type="entry name" value="PAS domain"/>
    <property type="match status" value="1"/>
</dbReference>
<dbReference type="PROSITE" id="PS50109">
    <property type="entry name" value="HIS_KIN"/>
    <property type="match status" value="1"/>
</dbReference>
<keyword evidence="12" id="KW-0812">Transmembrane</keyword>
<evidence type="ECO:0000256" key="6">
    <source>
        <dbReference type="ARBA" id="ARBA00022679"/>
    </source>
</evidence>
<dbReference type="InterPro" id="IPR036097">
    <property type="entry name" value="HisK_dim/P_sf"/>
</dbReference>
<dbReference type="GO" id="GO:0005524">
    <property type="term" value="F:ATP binding"/>
    <property type="evidence" value="ECO:0007669"/>
    <property type="project" value="UniProtKB-KW"/>
</dbReference>
<dbReference type="PANTHER" id="PTHR45528:SF1">
    <property type="entry name" value="SENSOR HISTIDINE KINASE CPXA"/>
    <property type="match status" value="1"/>
</dbReference>
<organism evidence="15 16">
    <name type="scientific">Flammeovirga aprica JL-4</name>
    <dbReference type="NCBI Taxonomy" id="694437"/>
    <lineage>
        <taxon>Bacteria</taxon>
        <taxon>Pseudomonadati</taxon>
        <taxon>Bacteroidota</taxon>
        <taxon>Cytophagia</taxon>
        <taxon>Cytophagales</taxon>
        <taxon>Flammeovirgaceae</taxon>
        <taxon>Flammeovirga</taxon>
    </lineage>
</organism>
<feature type="transmembrane region" description="Helical" evidence="12">
    <location>
        <begin position="6"/>
        <end position="23"/>
    </location>
</feature>
<dbReference type="InterPro" id="IPR036890">
    <property type="entry name" value="HATPase_C_sf"/>
</dbReference>
<evidence type="ECO:0000259" key="14">
    <source>
        <dbReference type="PROSITE" id="PS50885"/>
    </source>
</evidence>
<feature type="transmembrane region" description="Helical" evidence="12">
    <location>
        <begin position="30"/>
        <end position="53"/>
    </location>
</feature>
<keyword evidence="10" id="KW-0902">Two-component regulatory system</keyword>
<dbReference type="EC" id="2.7.13.3" evidence="3"/>
<dbReference type="Gene3D" id="3.30.565.10">
    <property type="entry name" value="Histidine kinase-like ATPase, C-terminal domain"/>
    <property type="match status" value="1"/>
</dbReference>
<evidence type="ECO:0000313" key="15">
    <source>
        <dbReference type="EMBL" id="NME67548.1"/>
    </source>
</evidence>
<evidence type="ECO:0000259" key="13">
    <source>
        <dbReference type="PROSITE" id="PS50109"/>
    </source>
</evidence>
<dbReference type="SUPFAM" id="SSF55874">
    <property type="entry name" value="ATPase domain of HSP90 chaperone/DNA topoisomerase II/histidine kinase"/>
    <property type="match status" value="1"/>
</dbReference>
<dbReference type="SMART" id="SM00387">
    <property type="entry name" value="HATPase_c"/>
    <property type="match status" value="1"/>
</dbReference>
<keyword evidence="7" id="KW-0547">Nucleotide-binding</keyword>
<dbReference type="AlphaFoldDB" id="A0A7X9RR76"/>
<dbReference type="GO" id="GO:0000155">
    <property type="term" value="F:phosphorelay sensor kinase activity"/>
    <property type="evidence" value="ECO:0007669"/>
    <property type="project" value="InterPro"/>
</dbReference>
<dbReference type="InterPro" id="IPR003594">
    <property type="entry name" value="HATPase_dom"/>
</dbReference>
<evidence type="ECO:0000256" key="5">
    <source>
        <dbReference type="ARBA" id="ARBA00022553"/>
    </source>
</evidence>
<protein>
    <recommendedName>
        <fullName evidence="3">histidine kinase</fullName>
        <ecNumber evidence="3">2.7.13.3</ecNumber>
    </recommendedName>
</protein>
<evidence type="ECO:0000256" key="10">
    <source>
        <dbReference type="ARBA" id="ARBA00023012"/>
    </source>
</evidence>
<keyword evidence="6" id="KW-0808">Transferase</keyword>
<dbReference type="InterPro" id="IPR035965">
    <property type="entry name" value="PAS-like_dom_sf"/>
</dbReference>
<name>A0A7X9RR76_9BACT</name>
<dbReference type="PANTHER" id="PTHR45528">
    <property type="entry name" value="SENSOR HISTIDINE KINASE CPXA"/>
    <property type="match status" value="1"/>
</dbReference>
<keyword evidence="16" id="KW-1185">Reference proteome</keyword>
<gene>
    <name evidence="15" type="ORF">HHU12_06190</name>
</gene>
<keyword evidence="11 12" id="KW-0472">Membrane</keyword>
<dbReference type="EMBL" id="JABANE010000012">
    <property type="protein sequence ID" value="NME67548.1"/>
    <property type="molecule type" value="Genomic_DNA"/>
</dbReference>
<accession>A0A7X9RR76</accession>
<keyword evidence="5" id="KW-0597">Phosphoprotein</keyword>
<evidence type="ECO:0000256" key="4">
    <source>
        <dbReference type="ARBA" id="ARBA00022475"/>
    </source>
</evidence>
<comment type="catalytic activity">
    <reaction evidence="1">
        <text>ATP + protein L-histidine = ADP + protein N-phospho-L-histidine.</text>
        <dbReference type="EC" id="2.7.13.3"/>
    </reaction>
</comment>
<dbReference type="RefSeq" id="WP_169655885.1">
    <property type="nucleotide sequence ID" value="NZ_JABANE010000012.1"/>
</dbReference>
<dbReference type="Proteomes" id="UP000576082">
    <property type="component" value="Unassembled WGS sequence"/>
</dbReference>
<feature type="domain" description="Histidine kinase" evidence="13">
    <location>
        <begin position="225"/>
        <end position="434"/>
    </location>
</feature>
<dbReference type="GO" id="GO:0005886">
    <property type="term" value="C:plasma membrane"/>
    <property type="evidence" value="ECO:0007669"/>
    <property type="project" value="UniProtKB-SubCell"/>
</dbReference>
<comment type="caution">
    <text evidence="15">The sequence shown here is derived from an EMBL/GenBank/DDBJ whole genome shotgun (WGS) entry which is preliminary data.</text>
</comment>
<dbReference type="InterPro" id="IPR005467">
    <property type="entry name" value="His_kinase_dom"/>
</dbReference>
<evidence type="ECO:0000256" key="12">
    <source>
        <dbReference type="SAM" id="Phobius"/>
    </source>
</evidence>
<sequence length="434" mass="49713">MLKIEYSLLSLLIVGTLLGVTYTNRLESPLLFLTAEVVSVIVVLWLIRLYLFVSKPLKELNNALRLLTNNDFQSRLLPTPHPIVNKLVTVFNKMIDRIHQERVEQREQSYFLEHLIKATPHGIIILDYDQKIIKSNPTAVNMLEMDFGQLQNKGLDEIDAPLLNAIHQLPLEVAQDIQFSGGRKYRCHKSSFIFQGFQQQFIIIQDLYLEDIKKEKQAYSKVIRMMSHEVNNSVGAINSFVDTLKMFAPQEDEIKEDYLDALSIIKDRNEAMALFMKNFASVVKVPEPDFQKVDLSELLENLTDLYQADLKQHQIAISLSIPSNTHVEADKSLLEQLFINIIKNAKEALLEVESDRSIKIDFNSTEKKLQIWNSGPAISKEVEEKLFTPFYSSKPTGQGIGLMLCRDILVKHKWDFALFSDAKGGATFEIKQIK</sequence>
<dbReference type="SUPFAM" id="SSF55785">
    <property type="entry name" value="PYP-like sensor domain (PAS domain)"/>
    <property type="match status" value="1"/>
</dbReference>
<keyword evidence="9" id="KW-0067">ATP-binding</keyword>
<evidence type="ECO:0000256" key="7">
    <source>
        <dbReference type="ARBA" id="ARBA00022741"/>
    </source>
</evidence>
<evidence type="ECO:0000256" key="2">
    <source>
        <dbReference type="ARBA" id="ARBA00004651"/>
    </source>
</evidence>
<proteinExistence type="predicted"/>
<dbReference type="Gene3D" id="1.10.287.130">
    <property type="match status" value="1"/>
</dbReference>
<dbReference type="SUPFAM" id="SSF47384">
    <property type="entry name" value="Homodimeric domain of signal transducing histidine kinase"/>
    <property type="match status" value="1"/>
</dbReference>
<evidence type="ECO:0000256" key="1">
    <source>
        <dbReference type="ARBA" id="ARBA00000085"/>
    </source>
</evidence>
<keyword evidence="4" id="KW-1003">Cell membrane</keyword>
<comment type="subcellular location">
    <subcellularLocation>
        <location evidence="2">Cell membrane</location>
        <topology evidence="2">Multi-pass membrane protein</topology>
    </subcellularLocation>
</comment>
<keyword evidence="8" id="KW-0418">Kinase</keyword>
<dbReference type="PROSITE" id="PS50885">
    <property type="entry name" value="HAMP"/>
    <property type="match status" value="1"/>
</dbReference>
<evidence type="ECO:0000256" key="9">
    <source>
        <dbReference type="ARBA" id="ARBA00022840"/>
    </source>
</evidence>
<feature type="domain" description="HAMP" evidence="14">
    <location>
        <begin position="51"/>
        <end position="103"/>
    </location>
</feature>
<dbReference type="InterPro" id="IPR003660">
    <property type="entry name" value="HAMP_dom"/>
</dbReference>
<reference evidence="15 16" key="1">
    <citation type="submission" date="2020-04" db="EMBL/GenBank/DDBJ databases">
        <title>Flammeovirga sp. SR4, a novel species isolated from seawater.</title>
        <authorList>
            <person name="Wang X."/>
        </authorList>
    </citation>
    <scope>NUCLEOTIDE SEQUENCE [LARGE SCALE GENOMIC DNA]</scope>
    <source>
        <strain evidence="15 16">ATCC 23126</strain>
    </source>
</reference>
<evidence type="ECO:0000256" key="3">
    <source>
        <dbReference type="ARBA" id="ARBA00012438"/>
    </source>
</evidence>
<dbReference type="InterPro" id="IPR050398">
    <property type="entry name" value="HssS/ArlS-like"/>
</dbReference>
<dbReference type="Pfam" id="PF02518">
    <property type="entry name" value="HATPase_c"/>
    <property type="match status" value="1"/>
</dbReference>
<evidence type="ECO:0000256" key="11">
    <source>
        <dbReference type="ARBA" id="ARBA00023136"/>
    </source>
</evidence>
<keyword evidence="12" id="KW-1133">Transmembrane helix</keyword>